<dbReference type="PANTHER" id="PTHR42753">
    <property type="entry name" value="MITOCHONDRIAL RIBOSOME PROTEIN L39/PROLYL-TRNA LIGASE FAMILY MEMBER"/>
    <property type="match status" value="1"/>
</dbReference>
<evidence type="ECO:0000313" key="2">
    <source>
        <dbReference type="Proteomes" id="UP001174909"/>
    </source>
</evidence>
<dbReference type="AlphaFoldDB" id="A0AA35QZ56"/>
<dbReference type="Gene3D" id="3.30.930.10">
    <property type="entry name" value="Bira Bifunctional Protein, Domain 2"/>
    <property type="match status" value="1"/>
</dbReference>
<comment type="caution">
    <text evidence="1">The sequence shown here is derived from an EMBL/GenBank/DDBJ whole genome shotgun (WGS) entry which is preliminary data.</text>
</comment>
<dbReference type="GO" id="GO:0006433">
    <property type="term" value="P:prolyl-tRNA aminoacylation"/>
    <property type="evidence" value="ECO:0007669"/>
    <property type="project" value="TreeGrafter"/>
</dbReference>
<dbReference type="Proteomes" id="UP001174909">
    <property type="component" value="Unassembled WGS sequence"/>
</dbReference>
<gene>
    <name evidence="1" type="ORF">GBAR_LOCUS2250</name>
</gene>
<keyword evidence="2" id="KW-1185">Reference proteome</keyword>
<organism evidence="1 2">
    <name type="scientific">Geodia barretti</name>
    <name type="common">Barrett's horny sponge</name>
    <dbReference type="NCBI Taxonomy" id="519541"/>
    <lineage>
        <taxon>Eukaryota</taxon>
        <taxon>Metazoa</taxon>
        <taxon>Porifera</taxon>
        <taxon>Demospongiae</taxon>
        <taxon>Heteroscleromorpha</taxon>
        <taxon>Tetractinellida</taxon>
        <taxon>Astrophorina</taxon>
        <taxon>Geodiidae</taxon>
        <taxon>Geodia</taxon>
    </lineage>
</organism>
<dbReference type="GO" id="GO:0005829">
    <property type="term" value="C:cytosol"/>
    <property type="evidence" value="ECO:0007669"/>
    <property type="project" value="TreeGrafter"/>
</dbReference>
<keyword evidence="1" id="KW-0436">Ligase</keyword>
<name>A0AA35QZ56_GEOBA</name>
<dbReference type="PANTHER" id="PTHR42753:SF2">
    <property type="entry name" value="PROLINE--TRNA LIGASE"/>
    <property type="match status" value="1"/>
</dbReference>
<evidence type="ECO:0000313" key="1">
    <source>
        <dbReference type="EMBL" id="CAI7997822.1"/>
    </source>
</evidence>
<sequence length="108" mass="12041">MRWSKLFIPTLRDAPADAEAASHKLLVRGGFIRQLHAGHYSLLPLGLRVHDKVENIVRQGMEEIGAQEFLLPAMHPASIWQRSGRWESVGPGDVPAAGTARRPTWPWA</sequence>
<accession>A0AA35QZ56</accession>
<dbReference type="GO" id="GO:0004827">
    <property type="term" value="F:proline-tRNA ligase activity"/>
    <property type="evidence" value="ECO:0007669"/>
    <property type="project" value="TreeGrafter"/>
</dbReference>
<dbReference type="SUPFAM" id="SSF55681">
    <property type="entry name" value="Class II aaRS and biotin synthetases"/>
    <property type="match status" value="1"/>
</dbReference>
<dbReference type="InterPro" id="IPR045864">
    <property type="entry name" value="aa-tRNA-synth_II/BPL/LPL"/>
</dbReference>
<dbReference type="EMBL" id="CASHTH010000330">
    <property type="protein sequence ID" value="CAI7997822.1"/>
    <property type="molecule type" value="Genomic_DNA"/>
</dbReference>
<proteinExistence type="predicted"/>
<dbReference type="InterPro" id="IPR050062">
    <property type="entry name" value="Pro-tRNA_synthetase"/>
</dbReference>
<reference evidence="1" key="1">
    <citation type="submission" date="2023-03" db="EMBL/GenBank/DDBJ databases">
        <authorList>
            <person name="Steffen K."/>
            <person name="Cardenas P."/>
        </authorList>
    </citation>
    <scope>NUCLEOTIDE SEQUENCE</scope>
</reference>
<protein>
    <submittedName>
        <fullName evidence="1">Proline--tRNA ligase</fullName>
    </submittedName>
</protein>